<feature type="region of interest" description="Disordered" evidence="1">
    <location>
        <begin position="309"/>
        <end position="356"/>
    </location>
</feature>
<feature type="compositionally biased region" description="Low complexity" evidence="1">
    <location>
        <begin position="491"/>
        <end position="518"/>
    </location>
</feature>
<feature type="compositionally biased region" description="Polar residues" evidence="1">
    <location>
        <begin position="473"/>
        <end position="482"/>
    </location>
</feature>
<feature type="domain" description="BHLH" evidence="2">
    <location>
        <begin position="590"/>
        <end position="644"/>
    </location>
</feature>
<feature type="compositionally biased region" description="Low complexity" evidence="1">
    <location>
        <begin position="46"/>
        <end position="61"/>
    </location>
</feature>
<dbReference type="SMART" id="SM00353">
    <property type="entry name" value="HLH"/>
    <property type="match status" value="1"/>
</dbReference>
<organism evidence="4 5">
    <name type="scientific">Dekkera bruxellensis</name>
    <name type="common">Brettanomyces custersii</name>
    <dbReference type="NCBI Taxonomy" id="5007"/>
    <lineage>
        <taxon>Eukaryota</taxon>
        <taxon>Fungi</taxon>
        <taxon>Dikarya</taxon>
        <taxon>Ascomycota</taxon>
        <taxon>Saccharomycotina</taxon>
        <taxon>Pichiomycetes</taxon>
        <taxon>Pichiales</taxon>
        <taxon>Pichiaceae</taxon>
        <taxon>Brettanomyces</taxon>
    </lineage>
</organism>
<evidence type="ECO:0000313" key="6">
    <source>
        <dbReference type="Proteomes" id="UP000568158"/>
    </source>
</evidence>
<dbReference type="GO" id="GO:0046983">
    <property type="term" value="F:protein dimerization activity"/>
    <property type="evidence" value="ECO:0007669"/>
    <property type="project" value="InterPro"/>
</dbReference>
<feature type="compositionally biased region" description="Polar residues" evidence="1">
    <location>
        <begin position="382"/>
        <end position="393"/>
    </location>
</feature>
<feature type="compositionally biased region" description="Polar residues" evidence="1">
    <location>
        <begin position="163"/>
        <end position="172"/>
    </location>
</feature>
<dbReference type="Gene3D" id="4.10.280.10">
    <property type="entry name" value="Helix-loop-helix DNA-binding domain"/>
    <property type="match status" value="1"/>
</dbReference>
<feature type="compositionally biased region" description="Low complexity" evidence="1">
    <location>
        <begin position="580"/>
        <end position="591"/>
    </location>
</feature>
<keyword evidence="5" id="KW-1185">Reference proteome</keyword>
<reference evidence="4 5" key="1">
    <citation type="submission" date="2019-07" db="EMBL/GenBank/DDBJ databases">
        <authorList>
            <person name="Friedrich A."/>
            <person name="Schacherer J."/>
        </authorList>
    </citation>
    <scope>NUCLEOTIDE SEQUENCE [LARGE SCALE GENOMIC DNA]</scope>
</reference>
<feature type="region of interest" description="Disordered" evidence="1">
    <location>
        <begin position="163"/>
        <end position="209"/>
    </location>
</feature>
<feature type="region of interest" description="Disordered" evidence="1">
    <location>
        <begin position="422"/>
        <end position="452"/>
    </location>
</feature>
<feature type="region of interest" description="Disordered" evidence="1">
    <location>
        <begin position="667"/>
        <end position="701"/>
    </location>
</feature>
<feature type="compositionally biased region" description="Polar residues" evidence="1">
    <location>
        <begin position="241"/>
        <end position="263"/>
    </location>
</feature>
<feature type="compositionally biased region" description="Polar residues" evidence="1">
    <location>
        <begin position="670"/>
        <end position="681"/>
    </location>
</feature>
<dbReference type="AlphaFoldDB" id="A0A7D9GYI7"/>
<feature type="region of interest" description="Disordered" evidence="1">
    <location>
        <begin position="380"/>
        <end position="405"/>
    </location>
</feature>
<feature type="compositionally biased region" description="Low complexity" evidence="1">
    <location>
        <begin position="330"/>
        <end position="349"/>
    </location>
</feature>
<accession>A0A7D9GYI7</accession>
<evidence type="ECO:0000256" key="1">
    <source>
        <dbReference type="SAM" id="MobiDB-lite"/>
    </source>
</evidence>
<dbReference type="SUPFAM" id="SSF47459">
    <property type="entry name" value="HLH, helix-loop-helix DNA-binding domain"/>
    <property type="match status" value="1"/>
</dbReference>
<sequence length="701" mass="74571">MIAASSHKDISQSQESHSGNYVENKASREISMDMSGGMDKVKERSASSAGSASNSARSGSNKNGKDSASRNNMSISSSVNTSLTSSIANTDIANTDISNINLSNININNVNVNNMKFEPGRQPNSAENANVKWVDVIEGANLSGTQAFDLLSTYTNLITSASQSYEGVSPRTNVRDSAESSKVSTPVGKSSISQPVSQNPSAADLFGANFGPLDTSTDMDILQGGFANTANPPTGIGPYVNANSSSTSLAHVPSMSKSSSRSTALPGDDYTPLISPAVTPLERETSVSRARKVGFSPLTSPALEFQHYHSKSVSLRQKRKDHQDDLTANSGRRGSSSSFKRSKTPSTTPLMGPVTGRVPASAYGYGKSKSQYLYRHPLGSKHVQSQNQHIQNSKQHRRSSQNSLRSQDGVFDTLSDEMMLPPSSQQQEAASGDQMGLKQHQTGHADASKGPAFATPATLMSFPVIGAHHTRNSPRLMSNDNVFANPRHNASSAQSSPVILPSSSSAILLQQQQQQKQQQQRRQKLLVQGSNPGPGTEPAGAGSGNGHSSKKNGPAADSSPTGSIPEDADGQSGWPAARRGSSSSGKSNCSKKMNHKLAEQGRRNRMNVAIQELDNLIPDTYKDGAMVPSKATTVEMSSKYIRDLQTENKRLCKELEQAKAQLEKYMGSRGASTVESGSSISPLEYLDGESGKKSKDLDESA</sequence>
<feature type="region of interest" description="Disordered" evidence="1">
    <location>
        <begin position="471"/>
        <end position="606"/>
    </location>
</feature>
<gene>
    <name evidence="4" type="ORF">DEBR0S1_33650G</name>
    <name evidence="3" type="ORF">HII12_004688</name>
</gene>
<evidence type="ECO:0000313" key="3">
    <source>
        <dbReference type="EMBL" id="KAF6007168.1"/>
    </source>
</evidence>
<feature type="compositionally biased region" description="Polar residues" evidence="1">
    <location>
        <begin position="11"/>
        <end position="21"/>
    </location>
</feature>
<dbReference type="Proteomes" id="UP000568158">
    <property type="component" value="Unassembled WGS sequence"/>
</dbReference>
<name>A0A7D9GYI7_DEKBR</name>
<evidence type="ECO:0000313" key="4">
    <source>
        <dbReference type="EMBL" id="VUG17120.1"/>
    </source>
</evidence>
<feature type="compositionally biased region" description="Basic and acidic residues" evidence="1">
    <location>
        <begin position="689"/>
        <end position="701"/>
    </location>
</feature>
<dbReference type="EMBL" id="CABFWN010000001">
    <property type="protein sequence ID" value="VUG17120.1"/>
    <property type="molecule type" value="Genomic_DNA"/>
</dbReference>
<feature type="compositionally biased region" description="Basic and acidic residues" evidence="1">
    <location>
        <begin position="1"/>
        <end position="10"/>
    </location>
</feature>
<proteinExistence type="predicted"/>
<feature type="region of interest" description="Disordered" evidence="1">
    <location>
        <begin position="1"/>
        <end position="76"/>
    </location>
</feature>
<dbReference type="Proteomes" id="UP000478008">
    <property type="component" value="Unassembled WGS sequence"/>
</dbReference>
<reference evidence="3 6" key="2">
    <citation type="journal article" date="2020" name="Appl. Microbiol. Biotechnol.">
        <title>Targeted gene deletion in Brettanomyces bruxellensis with an expression-free CRISPR-Cas9 system.</title>
        <authorList>
            <person name="Varela C."/>
            <person name="Bartel C."/>
            <person name="Onetto C."/>
            <person name="Borneman A."/>
        </authorList>
    </citation>
    <scope>NUCLEOTIDE SEQUENCE [LARGE SCALE GENOMIC DNA]</scope>
    <source>
        <strain evidence="3 6">AWRI1613</strain>
    </source>
</reference>
<dbReference type="EMBL" id="JABCYN010000043">
    <property type="protein sequence ID" value="KAF6007168.1"/>
    <property type="molecule type" value="Genomic_DNA"/>
</dbReference>
<protein>
    <submittedName>
        <fullName evidence="4">DEBR0S1_33650g1_1</fullName>
    </submittedName>
</protein>
<dbReference type="Pfam" id="PF00010">
    <property type="entry name" value="HLH"/>
    <property type="match status" value="1"/>
</dbReference>
<evidence type="ECO:0000313" key="5">
    <source>
        <dbReference type="Proteomes" id="UP000478008"/>
    </source>
</evidence>
<feature type="compositionally biased region" description="Polar residues" evidence="1">
    <location>
        <begin position="180"/>
        <end position="201"/>
    </location>
</feature>
<dbReference type="InterPro" id="IPR011598">
    <property type="entry name" value="bHLH_dom"/>
</dbReference>
<dbReference type="InterPro" id="IPR036638">
    <property type="entry name" value="HLH_DNA-bd_sf"/>
</dbReference>
<dbReference type="PROSITE" id="PS50888">
    <property type="entry name" value="BHLH"/>
    <property type="match status" value="1"/>
</dbReference>
<evidence type="ECO:0000259" key="2">
    <source>
        <dbReference type="PROSITE" id="PS50888"/>
    </source>
</evidence>
<feature type="region of interest" description="Disordered" evidence="1">
    <location>
        <begin position="237"/>
        <end position="275"/>
    </location>
</feature>